<keyword evidence="5" id="KW-0949">S-adenosyl-L-methionine</keyword>
<dbReference type="Gene3D" id="3.40.50.150">
    <property type="entry name" value="Vaccinia Virus protein VP39"/>
    <property type="match status" value="2"/>
</dbReference>
<accession>A0AAU8CRT7</accession>
<dbReference type="GO" id="GO:0032259">
    <property type="term" value="P:methylation"/>
    <property type="evidence" value="ECO:0007669"/>
    <property type="project" value="UniProtKB-KW"/>
</dbReference>
<dbReference type="RefSeq" id="WP_353646984.1">
    <property type="nucleotide sequence ID" value="NZ_CP159253.1"/>
</dbReference>
<dbReference type="EC" id="2.1.1.113" evidence="2"/>
<dbReference type="GO" id="GO:0003677">
    <property type="term" value="F:DNA binding"/>
    <property type="evidence" value="ECO:0007669"/>
    <property type="project" value="InterPro"/>
</dbReference>
<evidence type="ECO:0000313" key="8">
    <source>
        <dbReference type="EMBL" id="XCG49011.1"/>
    </source>
</evidence>
<evidence type="ECO:0000256" key="5">
    <source>
        <dbReference type="ARBA" id="ARBA00022691"/>
    </source>
</evidence>
<gene>
    <name evidence="8" type="ORF">ABVK50_28065</name>
</gene>
<evidence type="ECO:0000256" key="4">
    <source>
        <dbReference type="ARBA" id="ARBA00022679"/>
    </source>
</evidence>
<name>A0AAU8CRT7_9HYPH</name>
<keyword evidence="6" id="KW-0680">Restriction system</keyword>
<keyword evidence="3" id="KW-0489">Methyltransferase</keyword>
<proteinExistence type="inferred from homology"/>
<comment type="similarity">
    <text evidence="1">Belongs to the N(4)/N(6)-methyltransferase family. N(4) subfamily.</text>
</comment>
<protein>
    <recommendedName>
        <fullName evidence="2">site-specific DNA-methyltransferase (cytosine-N(4)-specific)</fullName>
        <ecNumber evidence="2">2.1.1.113</ecNumber>
    </recommendedName>
</protein>
<keyword evidence="4" id="KW-0808">Transferase</keyword>
<dbReference type="AlphaFoldDB" id="A0AAU8CRT7"/>
<dbReference type="GO" id="GO:0009307">
    <property type="term" value="P:DNA restriction-modification system"/>
    <property type="evidence" value="ECO:0007669"/>
    <property type="project" value="UniProtKB-KW"/>
</dbReference>
<dbReference type="InterPro" id="IPR029063">
    <property type="entry name" value="SAM-dependent_MTases_sf"/>
</dbReference>
<evidence type="ECO:0000256" key="2">
    <source>
        <dbReference type="ARBA" id="ARBA00012185"/>
    </source>
</evidence>
<evidence type="ECO:0000256" key="6">
    <source>
        <dbReference type="ARBA" id="ARBA00022747"/>
    </source>
</evidence>
<dbReference type="EMBL" id="CP159253">
    <property type="protein sequence ID" value="XCG49011.1"/>
    <property type="molecule type" value="Genomic_DNA"/>
</dbReference>
<evidence type="ECO:0000256" key="1">
    <source>
        <dbReference type="ARBA" id="ARBA00010203"/>
    </source>
</evidence>
<evidence type="ECO:0000256" key="7">
    <source>
        <dbReference type="ARBA" id="ARBA00049120"/>
    </source>
</evidence>
<dbReference type="PROSITE" id="PS00093">
    <property type="entry name" value="N4_MTASE"/>
    <property type="match status" value="1"/>
</dbReference>
<comment type="catalytic activity">
    <reaction evidence="7">
        <text>a 2'-deoxycytidine in DNA + S-adenosyl-L-methionine = an N(4)-methyl-2'-deoxycytidine in DNA + S-adenosyl-L-homocysteine + H(+)</text>
        <dbReference type="Rhea" id="RHEA:16857"/>
        <dbReference type="Rhea" id="RHEA-COMP:11369"/>
        <dbReference type="Rhea" id="RHEA-COMP:13674"/>
        <dbReference type="ChEBI" id="CHEBI:15378"/>
        <dbReference type="ChEBI" id="CHEBI:57856"/>
        <dbReference type="ChEBI" id="CHEBI:59789"/>
        <dbReference type="ChEBI" id="CHEBI:85452"/>
        <dbReference type="ChEBI" id="CHEBI:137933"/>
        <dbReference type="EC" id="2.1.1.113"/>
    </reaction>
</comment>
<dbReference type="GO" id="GO:0015667">
    <property type="term" value="F:site-specific DNA-methyltransferase (cytosine-N4-specific) activity"/>
    <property type="evidence" value="ECO:0007669"/>
    <property type="project" value="UniProtKB-EC"/>
</dbReference>
<evidence type="ECO:0000256" key="3">
    <source>
        <dbReference type="ARBA" id="ARBA00022603"/>
    </source>
</evidence>
<sequence length="383" mass="42609">MAPEIALERILKMNAGQVVLDPMVGSGMVLAVAARNGIRGIGVDLDPLARLVSRTCSTRIDDSKARSALVQLISRAQMTDPRKICLSWMDDDKETLAFVRYWFGAKQIAQLRALSYHLIERPLLENGRILRVLMVSLSRLIISKEPKASLARDTAHSRPHRTIKQNEFDIFDALPDSLEHVLSALESDKIAVNSRTFLGDGRKLANIRTSSVDAVVTSPPYLNAIDYMRGHKFSLIWFGYRVEDLRRIRTLSIGSERSANAEVAAGFELAAKELALDRLSSRHLRVLARYFEDLSAQLRQTKRVLKLGGSACYVIGNSEIRGISVANNELLKRAGLTAGLSVLSETVRKIPDKNRYLPLPSQVGNALGKRMRTEHVLEFIKAA</sequence>
<dbReference type="SUPFAM" id="SSF53335">
    <property type="entry name" value="S-adenosyl-L-methionine-dependent methyltransferases"/>
    <property type="match status" value="1"/>
</dbReference>
<reference evidence="8" key="1">
    <citation type="submission" date="2024-06" db="EMBL/GenBank/DDBJ databases">
        <title>Mesorhizobium karijinii sp. nov., a symbiont of the iconic Swainsona formosa from arid Australia.</title>
        <authorList>
            <person name="Hill Y.J."/>
            <person name="Watkin E.L.J."/>
            <person name="O'Hara G.W."/>
            <person name="Terpolilli J."/>
            <person name="Tye M.L."/>
            <person name="Kohlmeier M.G."/>
        </authorList>
    </citation>
    <scope>NUCLEOTIDE SEQUENCE</scope>
    <source>
        <strain evidence="8">WSM2240</strain>
    </source>
</reference>
<dbReference type="InterPro" id="IPR017985">
    <property type="entry name" value="MeTrfase_CN4_CS"/>
</dbReference>
<organism evidence="8">
    <name type="scientific">Mesorhizobium sp. WSM2240</name>
    <dbReference type="NCBI Taxonomy" id="3228851"/>
    <lineage>
        <taxon>Bacteria</taxon>
        <taxon>Pseudomonadati</taxon>
        <taxon>Pseudomonadota</taxon>
        <taxon>Alphaproteobacteria</taxon>
        <taxon>Hyphomicrobiales</taxon>
        <taxon>Phyllobacteriaceae</taxon>
        <taxon>Mesorhizobium</taxon>
    </lineage>
</organism>